<feature type="compositionally biased region" description="Low complexity" evidence="1">
    <location>
        <begin position="43"/>
        <end position="62"/>
    </location>
</feature>
<accession>A0A336JRA2</accession>
<feature type="region of interest" description="Disordered" evidence="1">
    <location>
        <begin position="38"/>
        <end position="197"/>
    </location>
</feature>
<dbReference type="AlphaFoldDB" id="A0A336JRA2"/>
<feature type="compositionally biased region" description="Low complexity" evidence="1">
    <location>
        <begin position="186"/>
        <end position="197"/>
    </location>
</feature>
<feature type="compositionally biased region" description="Basic and acidic residues" evidence="1">
    <location>
        <begin position="126"/>
        <end position="136"/>
    </location>
</feature>
<feature type="compositionally biased region" description="Low complexity" evidence="1">
    <location>
        <begin position="107"/>
        <end position="123"/>
    </location>
</feature>
<dbReference type="Proteomes" id="UP000252631">
    <property type="component" value="Unassembled WGS sequence"/>
</dbReference>
<reference evidence="2 5" key="2">
    <citation type="submission" date="2018-07" db="EMBL/GenBank/DDBJ databases">
        <title>Genomic Encyclopedia of Archaeal and Bacterial Type Strains, Phase II (KMG-II): from individual species to whole genera.</title>
        <authorList>
            <person name="Goeker M."/>
        </authorList>
    </citation>
    <scope>NUCLEOTIDE SEQUENCE [LARGE SCALE GENOMIC DNA]</scope>
    <source>
        <strain evidence="2 5">JA575</strain>
    </source>
</reference>
<name>A0A336JRA2_9BRAD</name>
<dbReference type="EMBL" id="UFQQ01000017">
    <property type="protein sequence ID" value="SSW92142.1"/>
    <property type="molecule type" value="Genomic_DNA"/>
</dbReference>
<dbReference type="RefSeq" id="WP_114359272.1">
    <property type="nucleotide sequence ID" value="NZ_QRDT01000017.1"/>
</dbReference>
<dbReference type="Proteomes" id="UP000256343">
    <property type="component" value="Unassembled WGS sequence"/>
</dbReference>
<organism evidence="3 4">
    <name type="scientific">Rhodopseudomonas pentothenatexigens</name>
    <dbReference type="NCBI Taxonomy" id="999699"/>
    <lineage>
        <taxon>Bacteria</taxon>
        <taxon>Pseudomonadati</taxon>
        <taxon>Pseudomonadota</taxon>
        <taxon>Alphaproteobacteria</taxon>
        <taxon>Hyphomicrobiales</taxon>
        <taxon>Nitrobacteraceae</taxon>
        <taxon>Rhodopseudomonas</taxon>
    </lineage>
</organism>
<evidence type="ECO:0000256" key="1">
    <source>
        <dbReference type="SAM" id="MobiDB-lite"/>
    </source>
</evidence>
<dbReference type="EMBL" id="QRDT01000017">
    <property type="protein sequence ID" value="RED30273.1"/>
    <property type="molecule type" value="Genomic_DNA"/>
</dbReference>
<sequence length="284" mass="29710">MLKFITEKLLGQILPSVVATVIGAYVVNQYIVARPDAPPPAAPAAQLDAGKAAKPVEPVAAAISPEPAKSELVRSEPPKLKPSVDKEKSADKPVGRHQISVHDKAPAAKPASAPVSTASAAPEPVKPPEERTEPARDPNQVLRAAVERLRASAETPRAADTTVRAQEPLKVFETPRAQEPPRLQETARATAPALPPAVNLAPSHVSIEPYPSSPATTASVPVNIRPADTADLSDSDPHRPTPPADIPEARAAASGESTTPARKPSVAEDVLFTAKSVIHSVLPR</sequence>
<protein>
    <submittedName>
        <fullName evidence="3">Uncharacterized protein</fullName>
    </submittedName>
</protein>
<gene>
    <name evidence="2" type="ORF">BJ125_1171</name>
    <name evidence="3" type="ORF">SAMN05892882_1171</name>
</gene>
<evidence type="ECO:0000313" key="3">
    <source>
        <dbReference type="EMBL" id="SSW92142.1"/>
    </source>
</evidence>
<evidence type="ECO:0000313" key="4">
    <source>
        <dbReference type="Proteomes" id="UP000252631"/>
    </source>
</evidence>
<feature type="compositionally biased region" description="Basic and acidic residues" evidence="1">
    <location>
        <begin position="68"/>
        <end position="106"/>
    </location>
</feature>
<evidence type="ECO:0000313" key="2">
    <source>
        <dbReference type="EMBL" id="RED30273.1"/>
    </source>
</evidence>
<feature type="region of interest" description="Disordered" evidence="1">
    <location>
        <begin position="209"/>
        <end position="267"/>
    </location>
</feature>
<dbReference type="OrthoDB" id="8229941at2"/>
<proteinExistence type="predicted"/>
<keyword evidence="5" id="KW-1185">Reference proteome</keyword>
<reference evidence="3 4" key="1">
    <citation type="submission" date="2017-08" db="EMBL/GenBank/DDBJ databases">
        <authorList>
            <person name="de Groot N.N."/>
        </authorList>
    </citation>
    <scope>NUCLEOTIDE SEQUENCE [LARGE SCALE GENOMIC DNA]</scope>
    <source>
        <strain evidence="3 4">JA575</strain>
    </source>
</reference>
<evidence type="ECO:0000313" key="5">
    <source>
        <dbReference type="Proteomes" id="UP000256343"/>
    </source>
</evidence>